<protein>
    <submittedName>
        <fullName evidence="8">Semaphorin-2A</fullName>
    </submittedName>
</protein>
<dbReference type="SUPFAM" id="SSF101912">
    <property type="entry name" value="Sema domain"/>
    <property type="match status" value="1"/>
</dbReference>
<comment type="caution">
    <text evidence="5">Lacks conserved residue(s) required for the propagation of feature annotation.</text>
</comment>
<feature type="transmembrane region" description="Helical" evidence="6">
    <location>
        <begin position="66"/>
        <end position="89"/>
    </location>
</feature>
<dbReference type="Gene3D" id="2.130.10.10">
    <property type="entry name" value="YVTN repeat-like/Quinoprotein amine dehydrogenase"/>
    <property type="match status" value="2"/>
</dbReference>
<gene>
    <name evidence="8" type="primary">SEMA-2A</name>
    <name evidence="8" type="ORF">GZH46_00161</name>
</gene>
<keyword evidence="6" id="KW-0812">Transmembrane</keyword>
<dbReference type="InterPro" id="IPR027231">
    <property type="entry name" value="Semaphorin"/>
</dbReference>
<comment type="subcellular location">
    <subcellularLocation>
        <location evidence="1">Membrane</location>
    </subcellularLocation>
</comment>
<dbReference type="Gene3D" id="3.30.1680.10">
    <property type="entry name" value="ligand-binding face of the semaphorins, domain 2"/>
    <property type="match status" value="1"/>
</dbReference>
<proteinExistence type="predicted"/>
<evidence type="ECO:0000313" key="9">
    <source>
        <dbReference type="Proteomes" id="UP000825002"/>
    </source>
</evidence>
<keyword evidence="2 6" id="KW-0472">Membrane</keyword>
<comment type="caution">
    <text evidence="8">The sequence shown here is derived from an EMBL/GenBank/DDBJ whole genome shotgun (WGS) entry which is preliminary data.</text>
</comment>
<dbReference type="InterPro" id="IPR036352">
    <property type="entry name" value="Semap_dom_sf"/>
</dbReference>
<evidence type="ECO:0000259" key="7">
    <source>
        <dbReference type="PROSITE" id="PS51004"/>
    </source>
</evidence>
<dbReference type="InterPro" id="IPR001627">
    <property type="entry name" value="Semap_dom"/>
</dbReference>
<dbReference type="PROSITE" id="PS51004">
    <property type="entry name" value="SEMA"/>
    <property type="match status" value="1"/>
</dbReference>
<name>A0ABQ7SCY4_9ACAR</name>
<evidence type="ECO:0000256" key="6">
    <source>
        <dbReference type="SAM" id="Phobius"/>
    </source>
</evidence>
<keyword evidence="4" id="KW-0325">Glycoprotein</keyword>
<keyword evidence="6" id="KW-1133">Transmembrane helix</keyword>
<evidence type="ECO:0000256" key="2">
    <source>
        <dbReference type="ARBA" id="ARBA00023136"/>
    </source>
</evidence>
<evidence type="ECO:0000313" key="8">
    <source>
        <dbReference type="EMBL" id="KAG9511279.1"/>
    </source>
</evidence>
<dbReference type="PANTHER" id="PTHR11036">
    <property type="entry name" value="SEMAPHORIN"/>
    <property type="match status" value="1"/>
</dbReference>
<reference evidence="8 9" key="1">
    <citation type="submission" date="2020-10" db="EMBL/GenBank/DDBJ databases">
        <authorList>
            <person name="Klimov P.B."/>
            <person name="Dyachkov S.M."/>
            <person name="Chetverikov P.E."/>
        </authorList>
    </citation>
    <scope>NUCLEOTIDE SEQUENCE [LARGE SCALE GENOMIC DNA]</scope>
    <source>
        <strain evidence="8">BMOC 18-1129-001#AD2665</strain>
        <tissue evidence="8">Entire mites</tissue>
    </source>
</reference>
<evidence type="ECO:0000256" key="5">
    <source>
        <dbReference type="PROSITE-ProRule" id="PRU00352"/>
    </source>
</evidence>
<accession>A0ABQ7SCY4</accession>
<dbReference type="SUPFAM" id="SSF103575">
    <property type="entry name" value="Plexin repeat"/>
    <property type="match status" value="1"/>
</dbReference>
<keyword evidence="9" id="KW-1185">Reference proteome</keyword>
<evidence type="ECO:0000256" key="1">
    <source>
        <dbReference type="ARBA" id="ARBA00004370"/>
    </source>
</evidence>
<feature type="non-terminal residue" evidence="8">
    <location>
        <position position="1"/>
    </location>
</feature>
<feature type="domain" description="Sema" evidence="7">
    <location>
        <begin position="326"/>
        <end position="886"/>
    </location>
</feature>
<keyword evidence="3" id="KW-1015">Disulfide bond</keyword>
<feature type="non-terminal residue" evidence="8">
    <location>
        <position position="1123"/>
    </location>
</feature>
<dbReference type="Proteomes" id="UP000825002">
    <property type="component" value="Unassembled WGS sequence"/>
</dbReference>
<evidence type="ECO:0000256" key="3">
    <source>
        <dbReference type="ARBA" id="ARBA00023157"/>
    </source>
</evidence>
<organism evidence="8 9">
    <name type="scientific">Fragariocoptes setiger</name>
    <dbReference type="NCBI Taxonomy" id="1670756"/>
    <lineage>
        <taxon>Eukaryota</taxon>
        <taxon>Metazoa</taxon>
        <taxon>Ecdysozoa</taxon>
        <taxon>Arthropoda</taxon>
        <taxon>Chelicerata</taxon>
        <taxon>Arachnida</taxon>
        <taxon>Acari</taxon>
        <taxon>Acariformes</taxon>
        <taxon>Trombidiformes</taxon>
        <taxon>Prostigmata</taxon>
        <taxon>Eupodina</taxon>
        <taxon>Eriophyoidea</taxon>
        <taxon>Phytoptidae</taxon>
        <taxon>Fragariocoptes</taxon>
    </lineage>
</organism>
<dbReference type="InterPro" id="IPR002165">
    <property type="entry name" value="Plexin_repeat"/>
</dbReference>
<dbReference type="InterPro" id="IPR015943">
    <property type="entry name" value="WD40/YVTN_repeat-like_dom_sf"/>
</dbReference>
<dbReference type="Pfam" id="PF01437">
    <property type="entry name" value="PSI"/>
    <property type="match status" value="1"/>
</dbReference>
<dbReference type="SMART" id="SM00630">
    <property type="entry name" value="Sema"/>
    <property type="match status" value="1"/>
</dbReference>
<dbReference type="EMBL" id="JAIFTH010000014">
    <property type="protein sequence ID" value="KAG9511279.1"/>
    <property type="molecule type" value="Genomic_DNA"/>
</dbReference>
<feature type="transmembrane region" description="Helical" evidence="6">
    <location>
        <begin position="277"/>
        <end position="298"/>
    </location>
</feature>
<sequence>CKFLTGFGQQQTSAQKCICKLRQLCKSAGDNIKQLWLVLGDNSDRFRPNSRARRGQAYTVSGYESLYTHSMVAMSLVTYLLVMFLALAIDEPTPWKPNSSRHLAVDTVATYESAHPLLRADLMERQHTREWGANQRRQPEVEDPANVAATIYIGWMSDTQPPTSGSVGRLVAQSTLAHVMINQSIYRRNQRDNNSGSLNTETVIIKPPAIVAMSTAAAMLENARVCRQTTSCYSIINNKLIIVKNPSSANNSSIMYKQLNEIMSSSLPPRRRYKCQALLSSLLSFVVVVILSLLLPLLTSQCCTLVNGQHYQRYQQDYQQVSIAADPSATTNNVVLAQHETSKDFTCGKYFYRTFYLDASRDQLYVGSMDHVFRLNLANINRTSCETNMQTDKQANDDAYGETCKAPTKCDELNVHALLVRSSSLGGNSNRNNVDANANSSDSYRDAIRLAPTDPMKCAGKGKSENYDCRNHIKVIQPVGKYGDKLYVCGTNAYNPKDYLITSNLSYVPDHTIPGIGGSAQAECPYDPDDNSTAVWVEHGNPSDAPALYSGSVAEFSKADTLIFRSELYNATRDKVNEAKRTIKYDSTWLDKPNFVGSFDIGDYVYFFFRESAVEFINCGKSIYSRVARVCKKDNGSKRHLNDKVWTTYLKARLNCSIPGEFPFYFDEIQSIYRNPYDDRKFHGIFTTSNNGLTGSAICTFSLSSIQEAFNGKFKEQLGSGSAWLPVPSFKVQSQVSANEPKPGTCVDDTQQLSDTAVNFIRSHPLMDSAVAHDNGRPVFYRRDVMFTKIVVDTLELDGVRYTVYFAGTNTGKVYKIVEWNVQDVPLAGGGSSFGWSSQNSAGTRSNLIEIFEATPTPEPIRALEISARHKSLYVASDSAVRQFSLLNCKQRHDSCLQCSRDPYCGWDKDRQECRHQALSIGGSGGGLNLLQDVAVDFSDVCQNHIRHKDVHVTWGQSVHLPCPLSLPDLDVSLMMAAASASSPPLSGVASAARQSSLYQQQQQHSYVNWFYHRHHDGMMQGYPTPIPMRRDKFVLAADQGLVIMSANEPGWYQCRLNSQVLYSYNLIVDTKTCSAPSDSEFRVIYANWCREMEKYKLAHNNWQKKRQQCQVMNSGMMPQIGM</sequence>
<dbReference type="Pfam" id="PF01403">
    <property type="entry name" value="Sema"/>
    <property type="match status" value="1"/>
</dbReference>
<dbReference type="PANTHER" id="PTHR11036:SF90">
    <property type="entry name" value="SEMAPHORIN 2B, ISOFORM D-RELATED"/>
    <property type="match status" value="1"/>
</dbReference>
<evidence type="ECO:0000256" key="4">
    <source>
        <dbReference type="ARBA" id="ARBA00023180"/>
    </source>
</evidence>